<dbReference type="GeneID" id="105170271"/>
<protein>
    <submittedName>
        <fullName evidence="3">Uncharacterized protein LOC105170271</fullName>
    </submittedName>
</protein>
<reference evidence="3" key="1">
    <citation type="submission" date="2025-08" db="UniProtKB">
        <authorList>
            <consortium name="RefSeq"/>
        </authorList>
    </citation>
    <scope>IDENTIFICATION</scope>
</reference>
<dbReference type="KEGG" id="sind:105170271"/>
<organism evidence="2 3">
    <name type="scientific">Sesamum indicum</name>
    <name type="common">Oriental sesame</name>
    <name type="synonym">Sesamum orientale</name>
    <dbReference type="NCBI Taxonomy" id="4182"/>
    <lineage>
        <taxon>Eukaryota</taxon>
        <taxon>Viridiplantae</taxon>
        <taxon>Streptophyta</taxon>
        <taxon>Embryophyta</taxon>
        <taxon>Tracheophyta</taxon>
        <taxon>Spermatophyta</taxon>
        <taxon>Magnoliopsida</taxon>
        <taxon>eudicotyledons</taxon>
        <taxon>Gunneridae</taxon>
        <taxon>Pentapetalae</taxon>
        <taxon>asterids</taxon>
        <taxon>lamiids</taxon>
        <taxon>Lamiales</taxon>
        <taxon>Pedaliaceae</taxon>
        <taxon>Sesamum</taxon>
    </lineage>
</organism>
<dbReference type="InParanoid" id="A0A6I9TYZ9"/>
<dbReference type="Gramene" id="SIN_1024588.t">
    <property type="protein sequence ID" value="SIN_1024588.t"/>
    <property type="gene ID" value="SIN_1024588"/>
</dbReference>
<dbReference type="Proteomes" id="UP000504604">
    <property type="component" value="Linkage group LG9"/>
</dbReference>
<name>A0A6I9TYZ9_SESIN</name>
<feature type="region of interest" description="Disordered" evidence="1">
    <location>
        <begin position="64"/>
        <end position="83"/>
    </location>
</feature>
<gene>
    <name evidence="3" type="primary">LOC105170271</name>
</gene>
<sequence length="109" mass="12802">MVGFLDETLTDLRLFYPLHKKRDFFFLIYFHGNLDIISRINLPASRGNVIKLGEQWKCERPVLDKTDEKREQKSRTEDPMHLMESNEHDQIKNTGQDIAQLILAAPPTY</sequence>
<proteinExistence type="predicted"/>
<evidence type="ECO:0000313" key="3">
    <source>
        <dbReference type="RefSeq" id="XP_011089253.1"/>
    </source>
</evidence>
<evidence type="ECO:0000313" key="2">
    <source>
        <dbReference type="Proteomes" id="UP000504604"/>
    </source>
</evidence>
<dbReference type="RefSeq" id="XP_011089253.1">
    <property type="nucleotide sequence ID" value="XM_011090951.2"/>
</dbReference>
<accession>A0A6I9TYZ9</accession>
<dbReference type="AlphaFoldDB" id="A0A6I9TYZ9"/>
<keyword evidence="2" id="KW-1185">Reference proteome</keyword>
<evidence type="ECO:0000256" key="1">
    <source>
        <dbReference type="SAM" id="MobiDB-lite"/>
    </source>
</evidence>